<dbReference type="Pfam" id="PF12224">
    <property type="entry name" value="Amidoligase_2"/>
    <property type="match status" value="1"/>
</dbReference>
<accession>A0AAE3HN24</accession>
<sequence>MTEFIMPPVRYGSDGHERRVGYEIEYAGVDIDASADIVHRLAGGTLEKCNPFHYEIRDSAYGRFSVEIDASLLHEQEYEKYLDRTGIDLDQLDLRAPLEKLLRSVATIMVPHEIVTPPLALSDMHVIDDIRAELVKAEARGTRESVLYGFGVHLNPELPDTGATSLLAHLRAYCLLYDWICRHSKIDWSRRVGPYINRYPDDYIDLIMQVDYAPNRSQLADDYVRLVPSRNHALDMLPALVALEGDRLLTKVKEPALIKPRPAFHYRLPNCLIGDPDWRVADEWNTWVRVEKLAANAALLEELMQAYRRYRGSWFTQLRGDWPEQVDAIISDL</sequence>
<dbReference type="RefSeq" id="WP_259056772.1">
    <property type="nucleotide sequence ID" value="NZ_JANUCT010000018.1"/>
</dbReference>
<reference evidence="1" key="1">
    <citation type="submission" date="2022-08" db="EMBL/GenBank/DDBJ databases">
        <title>Genomic Encyclopedia of Type Strains, Phase III (KMG-III): the genomes of soil and plant-associated and newly described type strains.</title>
        <authorList>
            <person name="Whitman W."/>
        </authorList>
    </citation>
    <scope>NUCLEOTIDE SEQUENCE</scope>
    <source>
        <strain evidence="1">HMT 1</strain>
    </source>
</reference>
<proteinExistence type="predicted"/>
<comment type="caution">
    <text evidence="1">The sequence shown here is derived from an EMBL/GenBank/DDBJ whole genome shotgun (WGS) entry which is preliminary data.</text>
</comment>
<organism evidence="1 2">
    <name type="scientific">Methylohalomonas lacus</name>
    <dbReference type="NCBI Taxonomy" id="398773"/>
    <lineage>
        <taxon>Bacteria</taxon>
        <taxon>Pseudomonadati</taxon>
        <taxon>Pseudomonadota</taxon>
        <taxon>Gammaproteobacteria</taxon>
        <taxon>Methylohalomonadales</taxon>
        <taxon>Methylohalomonadaceae</taxon>
        <taxon>Methylohalomonas</taxon>
    </lineage>
</organism>
<dbReference type="EMBL" id="JANUCT010000018">
    <property type="protein sequence ID" value="MCS3904237.1"/>
    <property type="molecule type" value="Genomic_DNA"/>
</dbReference>
<gene>
    <name evidence="1" type="ORF">J2T55_002273</name>
</gene>
<dbReference type="InterPro" id="IPR022025">
    <property type="entry name" value="Amidoligase_2"/>
</dbReference>
<keyword evidence="2" id="KW-1185">Reference proteome</keyword>
<evidence type="ECO:0008006" key="3">
    <source>
        <dbReference type="Google" id="ProtNLM"/>
    </source>
</evidence>
<evidence type="ECO:0000313" key="1">
    <source>
        <dbReference type="EMBL" id="MCS3904237.1"/>
    </source>
</evidence>
<dbReference type="Proteomes" id="UP001204445">
    <property type="component" value="Unassembled WGS sequence"/>
</dbReference>
<evidence type="ECO:0000313" key="2">
    <source>
        <dbReference type="Proteomes" id="UP001204445"/>
    </source>
</evidence>
<name>A0AAE3HN24_9GAMM</name>
<protein>
    <recommendedName>
        <fullName evidence="3">Amidoligase enzyme</fullName>
    </recommendedName>
</protein>
<dbReference type="AlphaFoldDB" id="A0AAE3HN24"/>